<keyword evidence="1" id="KW-1133">Transmembrane helix</keyword>
<keyword evidence="1" id="KW-0472">Membrane</keyword>
<protein>
    <submittedName>
        <fullName evidence="2">Cytochrome c oxidase cbb3-type subunit 4</fullName>
    </submittedName>
</protein>
<proteinExistence type="predicted"/>
<feature type="transmembrane region" description="Helical" evidence="1">
    <location>
        <begin position="6"/>
        <end position="22"/>
    </location>
</feature>
<accession>A0ABU1WD62</accession>
<evidence type="ECO:0000256" key="1">
    <source>
        <dbReference type="SAM" id="Phobius"/>
    </source>
</evidence>
<sequence length="50" mass="5750">MVSGIVTAMLLVLFVVGWLLVWSPRRKPEFDAAAQLPLQDQHEEDKETQR</sequence>
<keyword evidence="1" id="KW-0812">Transmembrane</keyword>
<name>A0ABU1WD62_9GAMM</name>
<dbReference type="RefSeq" id="WP_310063189.1">
    <property type="nucleotide sequence ID" value="NZ_JAVDVY010000002.1"/>
</dbReference>
<organism evidence="2 3">
    <name type="scientific">Lysobacter niastensis</name>
    <dbReference type="NCBI Taxonomy" id="380629"/>
    <lineage>
        <taxon>Bacteria</taxon>
        <taxon>Pseudomonadati</taxon>
        <taxon>Pseudomonadota</taxon>
        <taxon>Gammaproteobacteria</taxon>
        <taxon>Lysobacterales</taxon>
        <taxon>Lysobacteraceae</taxon>
        <taxon>Lysobacter</taxon>
    </lineage>
</organism>
<dbReference type="Proteomes" id="UP001251524">
    <property type="component" value="Unassembled WGS sequence"/>
</dbReference>
<reference evidence="2 3" key="1">
    <citation type="submission" date="2023-07" db="EMBL/GenBank/DDBJ databases">
        <title>Sorghum-associated microbial communities from plants grown in Nebraska, USA.</title>
        <authorList>
            <person name="Schachtman D."/>
        </authorList>
    </citation>
    <scope>NUCLEOTIDE SEQUENCE [LARGE SCALE GENOMIC DNA]</scope>
    <source>
        <strain evidence="2 3">BE198</strain>
    </source>
</reference>
<dbReference type="EMBL" id="JAVDVY010000002">
    <property type="protein sequence ID" value="MDR7135487.1"/>
    <property type="molecule type" value="Genomic_DNA"/>
</dbReference>
<gene>
    <name evidence="2" type="ORF">J2X06_002696</name>
</gene>
<comment type="caution">
    <text evidence="2">The sequence shown here is derived from an EMBL/GenBank/DDBJ whole genome shotgun (WGS) entry which is preliminary data.</text>
</comment>
<keyword evidence="3" id="KW-1185">Reference proteome</keyword>
<evidence type="ECO:0000313" key="3">
    <source>
        <dbReference type="Proteomes" id="UP001251524"/>
    </source>
</evidence>
<evidence type="ECO:0000313" key="2">
    <source>
        <dbReference type="EMBL" id="MDR7135487.1"/>
    </source>
</evidence>